<reference evidence="2" key="1">
    <citation type="submission" date="2022-11" db="EMBL/GenBank/DDBJ databases">
        <title>Draft genome sequence of Sellimonas catena strain 18CBH55.</title>
        <authorList>
            <person name="Atsushi H."/>
            <person name="Moriya O."/>
            <person name="Mitsuo S."/>
        </authorList>
    </citation>
    <scope>NUCLEOTIDE SEQUENCE</scope>
    <source>
        <strain evidence="2">18CBH55</strain>
    </source>
</reference>
<feature type="compositionally biased region" description="Basic residues" evidence="1">
    <location>
        <begin position="114"/>
        <end position="125"/>
    </location>
</feature>
<dbReference type="EMBL" id="BSCH01000022">
    <property type="protein sequence ID" value="GLG91575.1"/>
    <property type="molecule type" value="Genomic_DNA"/>
</dbReference>
<reference evidence="2" key="2">
    <citation type="submission" date="2022-11" db="EMBL/GenBank/DDBJ databases">
        <title>Draft genome sequence of Sellimonas catena strain 18CBH55.</title>
        <authorList>
            <person name="Hisatomi A."/>
            <person name="Ohkuma M."/>
            <person name="Sakamoto M."/>
        </authorList>
    </citation>
    <scope>NUCLEOTIDE SEQUENCE</scope>
    <source>
        <strain evidence="2">18CBH55</strain>
    </source>
</reference>
<evidence type="ECO:0000256" key="1">
    <source>
        <dbReference type="SAM" id="MobiDB-lite"/>
    </source>
</evidence>
<proteinExistence type="predicted"/>
<dbReference type="AlphaFoldDB" id="A0A9W6CFS1"/>
<organism evidence="2 3">
    <name type="scientific">Sellimonas catena</name>
    <dbReference type="NCBI Taxonomy" id="2994035"/>
    <lineage>
        <taxon>Bacteria</taxon>
        <taxon>Bacillati</taxon>
        <taxon>Bacillota</taxon>
        <taxon>Clostridia</taxon>
        <taxon>Lachnospirales</taxon>
        <taxon>Lachnospiraceae</taxon>
        <taxon>Sellimonas</taxon>
    </lineage>
</organism>
<feature type="region of interest" description="Disordered" evidence="1">
    <location>
        <begin position="1"/>
        <end position="20"/>
    </location>
</feature>
<name>A0A9W6CFS1_9FIRM</name>
<comment type="caution">
    <text evidence="2">The sequence shown here is derived from an EMBL/GenBank/DDBJ whole genome shotgun (WGS) entry which is preliminary data.</text>
</comment>
<dbReference type="Proteomes" id="UP001145094">
    <property type="component" value="Unassembled WGS sequence"/>
</dbReference>
<reference evidence="2" key="3">
    <citation type="journal article" date="2023" name="Int. J. Syst. Evol. Microbiol.">
        <title>Sellimonas catena sp. nov., isolated from human faeces.</title>
        <authorList>
            <person name="Hisatomi A."/>
            <person name="Ohkuma M."/>
            <person name="Sakamoto M."/>
        </authorList>
    </citation>
    <scope>NUCLEOTIDE SEQUENCE</scope>
    <source>
        <strain evidence="2">18CBH55</strain>
    </source>
</reference>
<feature type="compositionally biased region" description="Polar residues" evidence="1">
    <location>
        <begin position="1"/>
        <end position="10"/>
    </location>
</feature>
<protein>
    <submittedName>
        <fullName evidence="2">Uncharacterized protein</fullName>
    </submittedName>
</protein>
<evidence type="ECO:0000313" key="3">
    <source>
        <dbReference type="Proteomes" id="UP001145094"/>
    </source>
</evidence>
<gene>
    <name evidence="2" type="ORF">Selli2_30020</name>
</gene>
<sequence length="167" mass="19765">MNRQRMNNPNKKYKELKQKQKARISDLMYRETDRFLLEKKRPPDDNEVVQIAERVYCRIQGLGFWISYGEVLNEYQKKCPHILQRLQESGLPQHLLPKTKNEPSADPMSTSKEKQRKTKGHRQKKPKEIHLPEQDDTFFFIAGYTSGGAPYGVTWEKMGLEPWEEIE</sequence>
<dbReference type="RefSeq" id="WP_281845750.1">
    <property type="nucleotide sequence ID" value="NZ_BSCH01000022.1"/>
</dbReference>
<accession>A0A9W6CFS1</accession>
<evidence type="ECO:0000313" key="2">
    <source>
        <dbReference type="EMBL" id="GLG91575.1"/>
    </source>
</evidence>
<feature type="region of interest" description="Disordered" evidence="1">
    <location>
        <begin position="90"/>
        <end position="132"/>
    </location>
</feature>